<reference evidence="3" key="1">
    <citation type="submission" date="2021-01" db="EMBL/GenBank/DDBJ databases">
        <authorList>
            <person name="Corre E."/>
            <person name="Pelletier E."/>
            <person name="Niang G."/>
            <person name="Scheremetjew M."/>
            <person name="Finn R."/>
            <person name="Kale V."/>
            <person name="Holt S."/>
            <person name="Cochrane G."/>
            <person name="Meng A."/>
            <person name="Brown T."/>
            <person name="Cohen L."/>
        </authorList>
    </citation>
    <scope>NUCLEOTIDE SEQUENCE</scope>
    <source>
        <strain evidence="3">RCC1693</strain>
    </source>
</reference>
<evidence type="ECO:0000256" key="2">
    <source>
        <dbReference type="SAM" id="SignalP"/>
    </source>
</evidence>
<dbReference type="AlphaFoldDB" id="A0A7S2GBH8"/>
<feature type="compositionally biased region" description="Basic and acidic residues" evidence="1">
    <location>
        <begin position="47"/>
        <end position="60"/>
    </location>
</feature>
<proteinExistence type="predicted"/>
<evidence type="ECO:0000313" key="3">
    <source>
        <dbReference type="EMBL" id="CAD9444117.1"/>
    </source>
</evidence>
<feature type="region of interest" description="Disordered" evidence="1">
    <location>
        <begin position="38"/>
        <end position="81"/>
    </location>
</feature>
<keyword evidence="2" id="KW-0732">Signal</keyword>
<accession>A0A7S2GBH8</accession>
<organism evidence="3">
    <name type="scientific">Florenciella parvula</name>
    <dbReference type="NCBI Taxonomy" id="236787"/>
    <lineage>
        <taxon>Eukaryota</taxon>
        <taxon>Sar</taxon>
        <taxon>Stramenopiles</taxon>
        <taxon>Ochrophyta</taxon>
        <taxon>Dictyochophyceae</taxon>
        <taxon>Florenciellales</taxon>
        <taxon>Florenciella</taxon>
    </lineage>
</organism>
<feature type="signal peptide" evidence="2">
    <location>
        <begin position="1"/>
        <end position="25"/>
    </location>
</feature>
<sequence>MSLRTRVHLLLVVVASNVLVAVTTTTDNAALSVSLPRMWGRSPGALGRDKSDASTAKHTDSPVGRSRMPEPAQGLLSNIGTPAPELGRIPADFDLQHLDLILKQQLGHEF</sequence>
<gene>
    <name evidence="3" type="ORF">FPAR1323_LOCUS15560</name>
</gene>
<evidence type="ECO:0000256" key="1">
    <source>
        <dbReference type="SAM" id="MobiDB-lite"/>
    </source>
</evidence>
<protein>
    <submittedName>
        <fullName evidence="3">Uncharacterized protein</fullName>
    </submittedName>
</protein>
<dbReference type="EMBL" id="HBGT01029762">
    <property type="protein sequence ID" value="CAD9444117.1"/>
    <property type="molecule type" value="Transcribed_RNA"/>
</dbReference>
<feature type="chain" id="PRO_5031084841" evidence="2">
    <location>
        <begin position="26"/>
        <end position="110"/>
    </location>
</feature>
<name>A0A7S2GBH8_9STRA</name>